<dbReference type="PIRSF" id="PIRSF001399">
    <property type="entry name" value="DHquinase_II"/>
    <property type="match status" value="1"/>
</dbReference>
<sequence>MIAILNGPNLNLLGKRQPQIYGHETLEDLHRRCERRAERYGMTVDCRQTNHEGQMIDWIHELRTSVAGVVMNAGGWTHTSVALRDALVTVEAPFIEVHISNVHAREDFRHHSYLSAVAAGVIAGCGTLGYELAIDVIAEGFAGKTVGVSGEPSAR</sequence>
<name>A0ABQ6HSQ9_9MICO</name>
<dbReference type="Gene3D" id="3.40.50.9100">
    <property type="entry name" value="Dehydroquinase, class II"/>
    <property type="match status" value="1"/>
</dbReference>
<evidence type="ECO:0000256" key="5">
    <source>
        <dbReference type="ARBA" id="ARBA00012060"/>
    </source>
</evidence>
<feature type="active site" description="Proton acceptor" evidence="8">
    <location>
        <position position="21"/>
    </location>
</feature>
<dbReference type="Pfam" id="PF01220">
    <property type="entry name" value="DHquinase_II"/>
    <property type="match status" value="1"/>
</dbReference>
<keyword evidence="7 8" id="KW-0456">Lyase</keyword>
<dbReference type="PANTHER" id="PTHR21272">
    <property type="entry name" value="CATABOLIC 3-DEHYDROQUINASE"/>
    <property type="match status" value="1"/>
</dbReference>
<accession>A0ABQ6HSQ9</accession>
<dbReference type="SUPFAM" id="SSF52304">
    <property type="entry name" value="Type II 3-dehydroquinate dehydratase"/>
    <property type="match status" value="1"/>
</dbReference>
<feature type="binding site" evidence="8">
    <location>
        <position position="78"/>
    </location>
    <ligand>
        <name>substrate</name>
    </ligand>
</feature>
<comment type="caution">
    <text evidence="9">The sequence shown here is derived from an EMBL/GenBank/DDBJ whole genome shotgun (WGS) entry which is preliminary data.</text>
</comment>
<dbReference type="NCBIfam" id="NF003807">
    <property type="entry name" value="PRK05395.1-4"/>
    <property type="match status" value="1"/>
</dbReference>
<feature type="binding site" evidence="8">
    <location>
        <position position="72"/>
    </location>
    <ligand>
        <name>substrate</name>
    </ligand>
</feature>
<feature type="binding site" evidence="8">
    <location>
        <position position="85"/>
    </location>
    <ligand>
        <name>substrate</name>
    </ligand>
</feature>
<keyword evidence="6 8" id="KW-0057">Aromatic amino acid biosynthesis</keyword>
<feature type="binding site" evidence="8">
    <location>
        <position position="109"/>
    </location>
    <ligand>
        <name>substrate</name>
    </ligand>
</feature>
<evidence type="ECO:0000256" key="3">
    <source>
        <dbReference type="ARBA" id="ARBA00011037"/>
    </source>
</evidence>
<dbReference type="CDD" id="cd00466">
    <property type="entry name" value="DHQase_II"/>
    <property type="match status" value="1"/>
</dbReference>
<evidence type="ECO:0000256" key="1">
    <source>
        <dbReference type="ARBA" id="ARBA00001864"/>
    </source>
</evidence>
<evidence type="ECO:0000313" key="9">
    <source>
        <dbReference type="EMBL" id="GMA20744.1"/>
    </source>
</evidence>
<evidence type="ECO:0000256" key="4">
    <source>
        <dbReference type="ARBA" id="ARBA00011193"/>
    </source>
</evidence>
<dbReference type="NCBIfam" id="NF003805">
    <property type="entry name" value="PRK05395.1-2"/>
    <property type="match status" value="1"/>
</dbReference>
<dbReference type="EC" id="4.2.1.10" evidence="5 8"/>
<dbReference type="InterPro" id="IPR036441">
    <property type="entry name" value="DHquinase_II_sf"/>
</dbReference>
<dbReference type="NCBIfam" id="NF003806">
    <property type="entry name" value="PRK05395.1-3"/>
    <property type="match status" value="1"/>
</dbReference>
<evidence type="ECO:0000313" key="10">
    <source>
        <dbReference type="Proteomes" id="UP001157109"/>
    </source>
</evidence>
<dbReference type="PROSITE" id="PS01029">
    <property type="entry name" value="DEHYDROQUINASE_II"/>
    <property type="match status" value="1"/>
</dbReference>
<dbReference type="InterPro" id="IPR018509">
    <property type="entry name" value="DHquinase_II_CS"/>
</dbReference>
<organism evidence="9 10">
    <name type="scientific">Arsenicicoccus piscis</name>
    <dbReference type="NCBI Taxonomy" id="673954"/>
    <lineage>
        <taxon>Bacteria</taxon>
        <taxon>Bacillati</taxon>
        <taxon>Actinomycetota</taxon>
        <taxon>Actinomycetes</taxon>
        <taxon>Micrococcales</taxon>
        <taxon>Intrasporangiaceae</taxon>
        <taxon>Arsenicicoccus</taxon>
    </lineage>
</organism>
<evidence type="ECO:0000256" key="7">
    <source>
        <dbReference type="ARBA" id="ARBA00023239"/>
    </source>
</evidence>
<keyword evidence="8" id="KW-0028">Amino-acid biosynthesis</keyword>
<comment type="pathway">
    <text evidence="2 8">Metabolic intermediate biosynthesis; chorismate biosynthesis; chorismate from D-erythrose 4-phosphate and phosphoenolpyruvate: step 3/7.</text>
</comment>
<keyword evidence="10" id="KW-1185">Reference proteome</keyword>
<dbReference type="NCBIfam" id="TIGR01088">
    <property type="entry name" value="aroQ"/>
    <property type="match status" value="1"/>
</dbReference>
<dbReference type="InterPro" id="IPR001874">
    <property type="entry name" value="DHquinase_II"/>
</dbReference>
<evidence type="ECO:0000256" key="6">
    <source>
        <dbReference type="ARBA" id="ARBA00023141"/>
    </source>
</evidence>
<dbReference type="Proteomes" id="UP001157109">
    <property type="component" value="Unassembled WGS sequence"/>
</dbReference>
<comment type="subunit">
    <text evidence="4 8">Homododecamer.</text>
</comment>
<reference evidence="10" key="1">
    <citation type="journal article" date="2019" name="Int. J. Syst. Evol. Microbiol.">
        <title>The Global Catalogue of Microorganisms (GCM) 10K type strain sequencing project: providing services to taxonomists for standard genome sequencing and annotation.</title>
        <authorList>
            <consortium name="The Broad Institute Genomics Platform"/>
            <consortium name="The Broad Institute Genome Sequencing Center for Infectious Disease"/>
            <person name="Wu L."/>
            <person name="Ma J."/>
        </authorList>
    </citation>
    <scope>NUCLEOTIDE SEQUENCE [LARGE SCALE GENOMIC DNA]</scope>
    <source>
        <strain evidence="10">NBRC 105830</strain>
    </source>
</reference>
<gene>
    <name evidence="9" type="primary">aroQ2</name>
    <name evidence="8" type="synonym">aroQ</name>
    <name evidence="9" type="ORF">GCM10025862_27650</name>
</gene>
<evidence type="ECO:0000256" key="8">
    <source>
        <dbReference type="HAMAP-Rule" id="MF_00169"/>
    </source>
</evidence>
<feature type="active site" description="Proton donor" evidence="8">
    <location>
        <position position="98"/>
    </location>
</feature>
<dbReference type="HAMAP" id="MF_00169">
    <property type="entry name" value="AroQ"/>
    <property type="match status" value="1"/>
</dbReference>
<comment type="similarity">
    <text evidence="3 8">Belongs to the type-II 3-dehydroquinase family.</text>
</comment>
<feature type="site" description="Transition state stabilizer" evidence="8">
    <location>
        <position position="16"/>
    </location>
</feature>
<evidence type="ECO:0000256" key="2">
    <source>
        <dbReference type="ARBA" id="ARBA00004902"/>
    </source>
</evidence>
<feature type="binding site" evidence="8">
    <location>
        <begin position="99"/>
        <end position="100"/>
    </location>
    <ligand>
        <name>substrate</name>
    </ligand>
</feature>
<proteinExistence type="inferred from homology"/>
<dbReference type="EMBL" id="BSUJ01000001">
    <property type="protein sequence ID" value="GMA20744.1"/>
    <property type="molecule type" value="Genomic_DNA"/>
</dbReference>
<protein>
    <recommendedName>
        <fullName evidence="5 8">3-dehydroquinate dehydratase</fullName>
        <shortName evidence="8">3-dehydroquinase</shortName>
        <ecNumber evidence="5 8">4.2.1.10</ecNumber>
    </recommendedName>
    <alternativeName>
        <fullName evidence="8">Type II DHQase</fullName>
    </alternativeName>
</protein>
<comment type="catalytic activity">
    <reaction evidence="1 8">
        <text>3-dehydroquinate = 3-dehydroshikimate + H2O</text>
        <dbReference type="Rhea" id="RHEA:21096"/>
        <dbReference type="ChEBI" id="CHEBI:15377"/>
        <dbReference type="ChEBI" id="CHEBI:16630"/>
        <dbReference type="ChEBI" id="CHEBI:32364"/>
        <dbReference type="EC" id="4.2.1.10"/>
    </reaction>
</comment>
<dbReference type="PANTHER" id="PTHR21272:SF3">
    <property type="entry name" value="CATABOLIC 3-DEHYDROQUINASE"/>
    <property type="match status" value="1"/>
</dbReference>
<comment type="function">
    <text evidence="8">Catalyzes a trans-dehydration via an enolate intermediate.</text>
</comment>